<feature type="binding site" evidence="4">
    <location>
        <position position="108"/>
    </location>
    <ligand>
        <name>substrate</name>
    </ligand>
</feature>
<dbReference type="InterPro" id="IPR036812">
    <property type="entry name" value="NAD(P)_OxRdtase_dom_sf"/>
</dbReference>
<dbReference type="InterPro" id="IPR020471">
    <property type="entry name" value="AKR"/>
</dbReference>
<gene>
    <name evidence="7" type="ORF">INP52_00875</name>
</gene>
<dbReference type="PANTHER" id="PTHR43827:SF13">
    <property type="entry name" value="ALDO_KETO REDUCTASE FAMILY PROTEIN"/>
    <property type="match status" value="1"/>
</dbReference>
<sequence>MDTATLKLNNGIVIPTLGFGTWLIPNDQAADTVCCALKSGYHHIDTAQGYGNEEGVGRGLRQSGVAREDVFVTTKVAAGLKGYDSTAASIDESLAKLGLDSLDLLLIHSPQPWDAYGSDDRYLAGNRETWRAMEDAVGAGKVRSIGVSNFQVGDLQNILGVCHIKPAANQIRAHVGAMPFELIDWCRAREIVVEAYSPIAHGATLANAALAAMADRYDAGVGRLCVRYCLQHDLVALPKAANPDHIRANAQLDFTISDEDMAALDAVDPIADYERDERFPAFHGRL</sequence>
<dbReference type="PIRSF" id="PIRSF000097">
    <property type="entry name" value="AKR"/>
    <property type="match status" value="1"/>
</dbReference>
<dbReference type="PANTHER" id="PTHR43827">
    <property type="entry name" value="2,5-DIKETO-D-GLUCONIC ACID REDUCTASE"/>
    <property type="match status" value="1"/>
</dbReference>
<comment type="similarity">
    <text evidence="1">Belongs to the aldo/keto reductase family.</text>
</comment>
<protein>
    <submittedName>
        <fullName evidence="7">Aldo/keto reductase</fullName>
    </submittedName>
</protein>
<dbReference type="Pfam" id="PF00248">
    <property type="entry name" value="Aldo_ket_red"/>
    <property type="match status" value="1"/>
</dbReference>
<dbReference type="KEGG" id="tio:INP52_00875"/>
<feature type="domain" description="NADP-dependent oxidoreductase" evidence="6">
    <location>
        <begin position="17"/>
        <end position="268"/>
    </location>
</feature>
<organism evidence="7 8">
    <name type="scientific">Thermophilibacter immobilis</name>
    <dbReference type="NCBI Taxonomy" id="2779519"/>
    <lineage>
        <taxon>Bacteria</taxon>
        <taxon>Bacillati</taxon>
        <taxon>Actinomycetota</taxon>
        <taxon>Coriobacteriia</taxon>
        <taxon>Coriobacteriales</taxon>
        <taxon>Atopobiaceae</taxon>
        <taxon>Thermophilibacter</taxon>
    </lineage>
</organism>
<dbReference type="SUPFAM" id="SSF51430">
    <property type="entry name" value="NAD(P)-linked oxidoreductase"/>
    <property type="match status" value="1"/>
</dbReference>
<dbReference type="Proteomes" id="UP000593735">
    <property type="component" value="Chromosome"/>
</dbReference>
<dbReference type="PRINTS" id="PR00069">
    <property type="entry name" value="ALDKETRDTASE"/>
</dbReference>
<evidence type="ECO:0000256" key="1">
    <source>
        <dbReference type="ARBA" id="ARBA00007905"/>
    </source>
</evidence>
<dbReference type="FunFam" id="3.20.20.100:FF:000002">
    <property type="entry name" value="2,5-diketo-D-gluconic acid reductase A"/>
    <property type="match status" value="1"/>
</dbReference>
<dbReference type="GO" id="GO:0016616">
    <property type="term" value="F:oxidoreductase activity, acting on the CH-OH group of donors, NAD or NADP as acceptor"/>
    <property type="evidence" value="ECO:0007669"/>
    <property type="project" value="UniProtKB-ARBA"/>
</dbReference>
<feature type="site" description="Lowers pKa of active site Tyr" evidence="5">
    <location>
        <position position="75"/>
    </location>
</feature>
<evidence type="ECO:0000256" key="3">
    <source>
        <dbReference type="PIRSR" id="PIRSR000097-1"/>
    </source>
</evidence>
<dbReference type="InterPro" id="IPR023210">
    <property type="entry name" value="NADP_OxRdtase_dom"/>
</dbReference>
<dbReference type="PROSITE" id="PS00062">
    <property type="entry name" value="ALDOKETO_REDUCTASE_2"/>
    <property type="match status" value="1"/>
</dbReference>
<keyword evidence="8" id="KW-1185">Reference proteome</keyword>
<keyword evidence="2" id="KW-0560">Oxidoreductase</keyword>
<dbReference type="CDD" id="cd19071">
    <property type="entry name" value="AKR_AKR1-5-like"/>
    <property type="match status" value="1"/>
</dbReference>
<evidence type="ECO:0000256" key="4">
    <source>
        <dbReference type="PIRSR" id="PIRSR000097-2"/>
    </source>
</evidence>
<evidence type="ECO:0000259" key="6">
    <source>
        <dbReference type="Pfam" id="PF00248"/>
    </source>
</evidence>
<evidence type="ECO:0000256" key="5">
    <source>
        <dbReference type="PIRSR" id="PIRSR000097-3"/>
    </source>
</evidence>
<name>A0A7S7M8P8_9ACTN</name>
<dbReference type="Gene3D" id="3.20.20.100">
    <property type="entry name" value="NADP-dependent oxidoreductase domain"/>
    <property type="match status" value="1"/>
</dbReference>
<evidence type="ECO:0000313" key="7">
    <source>
        <dbReference type="EMBL" id="QOY60804.1"/>
    </source>
</evidence>
<feature type="active site" description="Proton donor" evidence="3">
    <location>
        <position position="50"/>
    </location>
</feature>
<evidence type="ECO:0000256" key="2">
    <source>
        <dbReference type="ARBA" id="ARBA00023002"/>
    </source>
</evidence>
<dbReference type="AlphaFoldDB" id="A0A7S7M8P8"/>
<dbReference type="RefSeq" id="WP_194371581.1">
    <property type="nucleotide sequence ID" value="NZ_CP063767.1"/>
</dbReference>
<proteinExistence type="inferred from homology"/>
<accession>A0A7S7M8P8</accession>
<reference evidence="7 8" key="1">
    <citation type="submission" date="2020-10" db="EMBL/GenBank/DDBJ databases">
        <title>Olsenella immobilis sp.nov., isolated from the mud in a fermentation cellar used for the production of Chinese strong-flavoured liquor.</title>
        <authorList>
            <person name="Lu L."/>
        </authorList>
    </citation>
    <scope>NUCLEOTIDE SEQUENCE [LARGE SCALE GENOMIC DNA]</scope>
    <source>
        <strain evidence="7 8">LZLJ-2</strain>
    </source>
</reference>
<dbReference type="EMBL" id="CP063767">
    <property type="protein sequence ID" value="QOY60804.1"/>
    <property type="molecule type" value="Genomic_DNA"/>
</dbReference>
<dbReference type="InterPro" id="IPR018170">
    <property type="entry name" value="Aldo/ket_reductase_CS"/>
</dbReference>
<evidence type="ECO:0000313" key="8">
    <source>
        <dbReference type="Proteomes" id="UP000593735"/>
    </source>
</evidence>